<dbReference type="AlphaFoldDB" id="A0A1G8XEK1"/>
<dbReference type="EMBL" id="FNFK01000006">
    <property type="protein sequence ID" value="SDJ88923.1"/>
    <property type="molecule type" value="Genomic_DNA"/>
</dbReference>
<dbReference type="GO" id="GO:0008289">
    <property type="term" value="F:lipid binding"/>
    <property type="evidence" value="ECO:0007669"/>
    <property type="project" value="UniProtKB-KW"/>
</dbReference>
<dbReference type="Proteomes" id="UP000199433">
    <property type="component" value="Unassembled WGS sequence"/>
</dbReference>
<dbReference type="PROSITE" id="PS51482">
    <property type="entry name" value="DEGV"/>
    <property type="match status" value="1"/>
</dbReference>
<dbReference type="PANTHER" id="PTHR33434">
    <property type="entry name" value="DEGV DOMAIN-CONTAINING PROTEIN DR_1986-RELATED"/>
    <property type="match status" value="1"/>
</dbReference>
<proteinExistence type="predicted"/>
<comment type="function">
    <text evidence="1">May bind long-chain fatty acids, such as palmitate, and may play a role in lipid transport or fatty acid metabolism.</text>
</comment>
<dbReference type="NCBIfam" id="TIGR00762">
    <property type="entry name" value="DegV"/>
    <property type="match status" value="1"/>
</dbReference>
<organism evidence="3 4">
    <name type="scientific">Alkalibacterium thalassium</name>
    <dbReference type="NCBI Taxonomy" id="426701"/>
    <lineage>
        <taxon>Bacteria</taxon>
        <taxon>Bacillati</taxon>
        <taxon>Bacillota</taxon>
        <taxon>Bacilli</taxon>
        <taxon>Lactobacillales</taxon>
        <taxon>Carnobacteriaceae</taxon>
        <taxon>Alkalibacterium</taxon>
    </lineage>
</organism>
<accession>A0A1G8XEK1</accession>
<dbReference type="InterPro" id="IPR043168">
    <property type="entry name" value="DegV_C"/>
</dbReference>
<dbReference type="OrthoDB" id="9775494at2"/>
<evidence type="ECO:0000256" key="2">
    <source>
        <dbReference type="ARBA" id="ARBA00023121"/>
    </source>
</evidence>
<evidence type="ECO:0000313" key="4">
    <source>
        <dbReference type="Proteomes" id="UP000199433"/>
    </source>
</evidence>
<dbReference type="InterPro" id="IPR003797">
    <property type="entry name" value="DegV"/>
</dbReference>
<evidence type="ECO:0000256" key="1">
    <source>
        <dbReference type="ARBA" id="ARBA00003238"/>
    </source>
</evidence>
<protein>
    <submittedName>
        <fullName evidence="3">EDD domain protein, DegV family</fullName>
    </submittedName>
</protein>
<keyword evidence="2" id="KW-0446">Lipid-binding</keyword>
<reference evidence="4" key="1">
    <citation type="submission" date="2016-10" db="EMBL/GenBank/DDBJ databases">
        <authorList>
            <person name="Varghese N."/>
            <person name="Submissions S."/>
        </authorList>
    </citation>
    <scope>NUCLEOTIDE SEQUENCE [LARGE SCALE GENOMIC DNA]</scope>
    <source>
        <strain evidence="4">DSM 19181</strain>
    </source>
</reference>
<evidence type="ECO:0000313" key="3">
    <source>
        <dbReference type="EMBL" id="SDJ88923.1"/>
    </source>
</evidence>
<dbReference type="Gene3D" id="3.40.50.10170">
    <property type="match status" value="1"/>
</dbReference>
<dbReference type="PANTHER" id="PTHR33434:SF2">
    <property type="entry name" value="FATTY ACID-BINDING PROTEIN TM_1468"/>
    <property type="match status" value="1"/>
</dbReference>
<dbReference type="InterPro" id="IPR050270">
    <property type="entry name" value="DegV_domain_contain"/>
</dbReference>
<sequence>MRIAIVTDSTAYLNEQEYKEENIHFVPLSCIFGKKVYKEEIDMTTDEFFEKVREAEQLPTSSQPTVGDFTALYESLQDDYDAIISIHLSSRISGTFQNAFSVAESIQGISVHPVDSGLAGAGLAFQVKEAARMAKLGKSVNDIIERMEELKSETEIYFVVDDLTNLIKGGRLSKTAGGVATLLKIKPVLTMRAGEIIPFDKIRTKKKAVRKMESVFEESVKNSHFPIQATVVHAYCEEEARQFMVSLKEKYPTVRFNFSFLGPVVGVHTGEGAIGMSWTKDYSRM</sequence>
<dbReference type="STRING" id="426701.SAMN04488098_100656"/>
<name>A0A1G8XEK1_9LACT</name>
<dbReference type="RefSeq" id="WP_091265196.1">
    <property type="nucleotide sequence ID" value="NZ_FNFK01000006.1"/>
</dbReference>
<dbReference type="Pfam" id="PF02645">
    <property type="entry name" value="DegV"/>
    <property type="match status" value="1"/>
</dbReference>
<dbReference type="Gene3D" id="3.30.1180.10">
    <property type="match status" value="1"/>
</dbReference>
<gene>
    <name evidence="3" type="ORF">SAMN04488098_100656</name>
</gene>
<dbReference type="SUPFAM" id="SSF82549">
    <property type="entry name" value="DAK1/DegV-like"/>
    <property type="match status" value="1"/>
</dbReference>
<keyword evidence="4" id="KW-1185">Reference proteome</keyword>